<dbReference type="HOGENOM" id="CLU_025548_2_0_0"/>
<organism evidence="1 2">
    <name type="scientific">Roseiflexus castenholzii (strain DSM 13941 / HLO8)</name>
    <dbReference type="NCBI Taxonomy" id="383372"/>
    <lineage>
        <taxon>Bacteria</taxon>
        <taxon>Bacillati</taxon>
        <taxon>Chloroflexota</taxon>
        <taxon>Chloroflexia</taxon>
        <taxon>Chloroflexales</taxon>
        <taxon>Roseiflexineae</taxon>
        <taxon>Roseiflexaceae</taxon>
        <taxon>Roseiflexus</taxon>
    </lineage>
</organism>
<dbReference type="Proteomes" id="UP000000263">
    <property type="component" value="Chromosome"/>
</dbReference>
<sequence>MQDNQSFSDRTGKVVMGLASAEIARALERLQISKYHTKGGHGFAAEDANAYGDALRLRNVEITGNANKINGPDRIVDGTPIQTKYFQTSDATINAAFDHTTGLYRYQGQVLEVPADQYDECVELFQRKIAEGKVPGVNDPNEAKDIVRKGYVTYKQARNIARAGNVDSLLFDVQTQSITSTYVFGISFTIDFACRIWHGDKPEEAIQSSLQNGIIAGSRTLVSGVISAQVLRTRMAAAGTVAWRSGVNKVASTDLGRTFVHRIASASRGKPVYGAAAVNHVAKLLRTNAITSTISLVALTAPDMYRAAIRRDMSWSQVAKNIAVNGASIVAGSGGWFAGAAAGATIGSVIPGVGTAIGGVVGGICGGVLGGFAGASGANKVLDRLIEDDASKMIHLLQSAIEELASDYLLSESECAELMTEVRKTISDTWLKDMYRSGSSDDSNLTRKRFAYNSFEHICQQITSRRSRITMPDPDQVLNCAARIAEVYTTQDDSIAQEASNVSP</sequence>
<reference evidence="1 2" key="1">
    <citation type="submission" date="2007-08" db="EMBL/GenBank/DDBJ databases">
        <title>Complete sequence of Roseiflexus castenholzii DSM 13941.</title>
        <authorList>
            <consortium name="US DOE Joint Genome Institute"/>
            <person name="Copeland A."/>
            <person name="Lucas S."/>
            <person name="Lapidus A."/>
            <person name="Barry K."/>
            <person name="Glavina del Rio T."/>
            <person name="Dalin E."/>
            <person name="Tice H."/>
            <person name="Pitluck S."/>
            <person name="Thompson L.S."/>
            <person name="Brettin T."/>
            <person name="Bruce D."/>
            <person name="Detter J.C."/>
            <person name="Han C."/>
            <person name="Tapia R."/>
            <person name="Schmutz J."/>
            <person name="Larimer F."/>
            <person name="Land M."/>
            <person name="Hauser L."/>
            <person name="Kyrpides N."/>
            <person name="Mikhailova N."/>
            <person name="Bryant D.A."/>
            <person name="Hanada S."/>
            <person name="Tsukatani Y."/>
            <person name="Richardson P."/>
        </authorList>
    </citation>
    <scope>NUCLEOTIDE SEQUENCE [LARGE SCALE GENOMIC DNA]</scope>
    <source>
        <strain evidence="2">DSM 13941 / HLO8</strain>
    </source>
</reference>
<dbReference type="RefSeq" id="WP_012122554.1">
    <property type="nucleotide sequence ID" value="NC_009767.1"/>
</dbReference>
<proteinExistence type="predicted"/>
<dbReference type="eggNOG" id="COG2020">
    <property type="taxonomic scope" value="Bacteria"/>
</dbReference>
<dbReference type="PANTHER" id="PTHR21525">
    <property type="entry name" value="MOTILE SPERM PROTEIN"/>
    <property type="match status" value="1"/>
</dbReference>
<evidence type="ECO:0000313" key="1">
    <source>
        <dbReference type="EMBL" id="ABU60133.1"/>
    </source>
</evidence>
<gene>
    <name evidence="1" type="ordered locus">Rcas_4101</name>
</gene>
<protein>
    <submittedName>
        <fullName evidence="1">Uncharacterized protein</fullName>
    </submittedName>
</protein>
<dbReference type="STRING" id="383372.Rcas_4101"/>
<dbReference type="OrthoDB" id="3196385at2"/>
<dbReference type="KEGG" id="rca:Rcas_4101"/>
<dbReference type="EMBL" id="CP000804">
    <property type="protein sequence ID" value="ABU60133.1"/>
    <property type="molecule type" value="Genomic_DNA"/>
</dbReference>
<evidence type="ECO:0000313" key="2">
    <source>
        <dbReference type="Proteomes" id="UP000000263"/>
    </source>
</evidence>
<dbReference type="PANTHER" id="PTHR21525:SF9">
    <property type="entry name" value="CHANNEL_COLICIN DOMAIN-CONTAINING PROTEIN"/>
    <property type="match status" value="1"/>
</dbReference>
<keyword evidence="2" id="KW-1185">Reference proteome</keyword>
<accession>A7NRD7</accession>
<name>A7NRD7_ROSCS</name>
<dbReference type="AlphaFoldDB" id="A7NRD7"/>